<evidence type="ECO:0000313" key="1">
    <source>
        <dbReference type="EMBL" id="PAV91350.1"/>
    </source>
</evidence>
<comment type="caution">
    <text evidence="1">The sequence shown here is derived from an EMBL/GenBank/DDBJ whole genome shotgun (WGS) entry which is preliminary data.</text>
</comment>
<proteinExistence type="predicted"/>
<organism evidence="1 2">
    <name type="scientific">Diploscapter pachys</name>
    <dbReference type="NCBI Taxonomy" id="2018661"/>
    <lineage>
        <taxon>Eukaryota</taxon>
        <taxon>Metazoa</taxon>
        <taxon>Ecdysozoa</taxon>
        <taxon>Nematoda</taxon>
        <taxon>Chromadorea</taxon>
        <taxon>Rhabditida</taxon>
        <taxon>Rhabditina</taxon>
        <taxon>Rhabditomorpha</taxon>
        <taxon>Rhabditoidea</taxon>
        <taxon>Rhabditidae</taxon>
        <taxon>Diploscapter</taxon>
    </lineage>
</organism>
<name>A0A2A2LYT8_9BILA</name>
<gene>
    <name evidence="1" type="ORF">WR25_04359</name>
</gene>
<evidence type="ECO:0000313" key="2">
    <source>
        <dbReference type="Proteomes" id="UP000218231"/>
    </source>
</evidence>
<accession>A0A2A2LYT8</accession>
<dbReference type="EMBL" id="LIAE01006323">
    <property type="protein sequence ID" value="PAV91350.1"/>
    <property type="molecule type" value="Genomic_DNA"/>
</dbReference>
<dbReference type="Proteomes" id="UP000218231">
    <property type="component" value="Unassembled WGS sequence"/>
</dbReference>
<sequence length="302" mass="34766">MCIYRQCLQKKQPLTTTPKPEDKREHLRDTRPGICRPLVLGHGPEAIIEQAAEGLTTSSYPPVIVATSCLDETDEHQQIVEDEEIEDPEFEVVTEPRKRRQLPSIEHLKGSSLEEERESLLKSAENEDIYRQRRENLVKMHRTSITEWTMPVVVGGVQQQQRRIPIGGETLQYLAVHPLPRQALSFDERINRRDQRRNSEYTDSNVWSRMGYSQDPSMRDVGGDDAYDQYHQRAQIQTSLQLQNRPMPLYGQPIAVRPQHPAMPLPSGPRVLYPNQRRESLTCLMSMADPNQGYATFTNLNV</sequence>
<dbReference type="AlphaFoldDB" id="A0A2A2LYT8"/>
<reference evidence="1 2" key="1">
    <citation type="journal article" date="2017" name="Curr. Biol.">
        <title>Genome architecture and evolution of a unichromosomal asexual nematode.</title>
        <authorList>
            <person name="Fradin H."/>
            <person name="Zegar C."/>
            <person name="Gutwein M."/>
            <person name="Lucas J."/>
            <person name="Kovtun M."/>
            <person name="Corcoran D."/>
            <person name="Baugh L.R."/>
            <person name="Kiontke K."/>
            <person name="Gunsalus K."/>
            <person name="Fitch D.H."/>
            <person name="Piano F."/>
        </authorList>
    </citation>
    <scope>NUCLEOTIDE SEQUENCE [LARGE SCALE GENOMIC DNA]</scope>
    <source>
        <strain evidence="1">PF1309</strain>
    </source>
</reference>
<keyword evidence="2" id="KW-1185">Reference proteome</keyword>
<protein>
    <submittedName>
        <fullName evidence="1">Uncharacterized protein</fullName>
    </submittedName>
</protein>
<dbReference type="OrthoDB" id="5876369at2759"/>